<keyword evidence="3" id="KW-1185">Reference proteome</keyword>
<comment type="caution">
    <text evidence="2">The sequence shown here is derived from an EMBL/GenBank/DDBJ whole genome shotgun (WGS) entry which is preliminary data.</text>
</comment>
<dbReference type="EMBL" id="WIWV01000226">
    <property type="protein sequence ID" value="KAF7712128.1"/>
    <property type="molecule type" value="Genomic_DNA"/>
</dbReference>
<dbReference type="AlphaFoldDB" id="A0A8J8VVM7"/>
<evidence type="ECO:0000256" key="1">
    <source>
        <dbReference type="SAM" id="SignalP"/>
    </source>
</evidence>
<name>A0A8J8VVM7_9EURO</name>
<dbReference type="OrthoDB" id="5043642at2759"/>
<evidence type="ECO:0000313" key="3">
    <source>
        <dbReference type="Proteomes" id="UP000631181"/>
    </source>
</evidence>
<dbReference type="InterPro" id="IPR021848">
    <property type="entry name" value="HODM_asu-like"/>
</dbReference>
<feature type="signal peptide" evidence="1">
    <location>
        <begin position="1"/>
        <end position="17"/>
    </location>
</feature>
<sequence>MTTFSLVALPIVVLILAVRHYQHIRRWIASIAIPFLFRSNASSPPTSTDVKRMMPYPARPIPGRERYRVMMDIRKLDTHNWLTLDQHYKEEHAVRDILLRDKREEVIQSLPEAAAACHEALEVVAEFLCARYPSMFQTLALDGDTASIRNCMTGEQFAVRGPASSGDGIDALEAAVRLTMEDLSILMINEEGEYYLAASASLFPTGWTVQERIGWTISRLHGPVPLWHQQVANSVSKFLARLTPNSPMERSNYFVEVKHPDEQLIEILYRPQGLCEKHDSRDPTPSDILIRKERQTFRRLPHSETILFGVKTYLTPLDQLSMPELENLVREMKTWPDFVGEYKGKHVWGNKVLEYYQGRVRVAQATQEKLEV</sequence>
<organism evidence="2 3">
    <name type="scientific">Penicillium ucsense</name>
    <dbReference type="NCBI Taxonomy" id="2839758"/>
    <lineage>
        <taxon>Eukaryota</taxon>
        <taxon>Fungi</taxon>
        <taxon>Dikarya</taxon>
        <taxon>Ascomycota</taxon>
        <taxon>Pezizomycotina</taxon>
        <taxon>Eurotiomycetes</taxon>
        <taxon>Eurotiomycetidae</taxon>
        <taxon>Eurotiales</taxon>
        <taxon>Aspergillaceae</taxon>
        <taxon>Penicillium</taxon>
    </lineage>
</organism>
<dbReference type="Proteomes" id="UP000631181">
    <property type="component" value="Unassembled WGS sequence"/>
</dbReference>
<dbReference type="Pfam" id="PF11927">
    <property type="entry name" value="HODM_asu-like"/>
    <property type="match status" value="1"/>
</dbReference>
<feature type="chain" id="PRO_5035235805" evidence="1">
    <location>
        <begin position="18"/>
        <end position="372"/>
    </location>
</feature>
<gene>
    <name evidence="2" type="ORF">PECM_004272</name>
</gene>
<keyword evidence="1" id="KW-0732">Signal</keyword>
<evidence type="ECO:0000313" key="2">
    <source>
        <dbReference type="EMBL" id="KAF7712128.1"/>
    </source>
</evidence>
<protein>
    <submittedName>
        <fullName evidence="2">Uncharacterized protein</fullName>
    </submittedName>
</protein>
<accession>A0A8J8VVM7</accession>
<proteinExistence type="predicted"/>
<reference evidence="2" key="1">
    <citation type="journal article" date="2020" name="Front. Microbiol.">
        <title>Gene regulatory networks of Penicillium echinulatum 2HH and Penicillium oxalicum 114-2 inferred by a computational biology approach.</title>
        <authorList>
            <person name="Lenz A.R."/>
            <person name="Galan-Vasquez E."/>
            <person name="Balbinot E."/>
            <person name="De Abreu F.P."/>
            <person name="De Oliveira N.S."/>
            <person name="Da Rosa L.O."/>
            <person name="De Avila E Silva S."/>
            <person name="Camassola M."/>
            <person name="Dillon A.J.P."/>
            <person name="Perez-Rueda E."/>
        </authorList>
    </citation>
    <scope>NUCLEOTIDE SEQUENCE</scope>
    <source>
        <strain evidence="2">S1M29</strain>
    </source>
</reference>